<protein>
    <recommendedName>
        <fullName evidence="3">SGNH hydrolase-type esterase domain-containing protein</fullName>
    </recommendedName>
</protein>
<proteinExistence type="predicted"/>
<keyword evidence="2" id="KW-1185">Reference proteome</keyword>
<dbReference type="EMBL" id="DF847425">
    <property type="protein sequence ID" value="GAT51812.1"/>
    <property type="molecule type" value="Genomic_DNA"/>
</dbReference>
<dbReference type="Proteomes" id="UP000815677">
    <property type="component" value="Unassembled WGS sequence"/>
</dbReference>
<name>A0ABQ0LL42_MYCCL</name>
<evidence type="ECO:0000313" key="2">
    <source>
        <dbReference type="Proteomes" id="UP000815677"/>
    </source>
</evidence>
<dbReference type="Gene3D" id="3.40.50.1110">
    <property type="entry name" value="SGNH hydrolase"/>
    <property type="match status" value="1"/>
</dbReference>
<dbReference type="SUPFAM" id="SSF52266">
    <property type="entry name" value="SGNH hydrolase"/>
    <property type="match status" value="1"/>
</dbReference>
<evidence type="ECO:0000313" key="1">
    <source>
        <dbReference type="EMBL" id="GAT51812.1"/>
    </source>
</evidence>
<evidence type="ECO:0008006" key="3">
    <source>
        <dbReference type="Google" id="ProtNLM"/>
    </source>
</evidence>
<dbReference type="InterPro" id="IPR036514">
    <property type="entry name" value="SGNH_hydro_sf"/>
</dbReference>
<sequence>MPFVPIASLLPKLELYGRWELVDASASSNRDIAYIRASWASASLTFTLRSCEELPSVNLCFGPGTERKDRWNGAIPMLAVAVSFTNSHGLQRVTRTLEPCVGGAPAIRRLQMWPSVPPAQVDSDGACEVRIALIDWASVLEIEGVILEDEHSLSEPKSSGITHSRILFIGDSISSGLSPDNATIPSLPHGVLDTYTYQCVAALNESARDDKPEFQAQVVAYPGIALCGENGTGMTEKFFWSSFRDENPLKSVSLRASENTVNAICIALGTNDMVSPATFRSALLAFIPRLATFEQTANAKIIFILSPFIDFNDSARDPIAEYISRNPLPLTLKFASRTIRVVTVPQTAINDGLTAGHTLDGLHPTVAGHALIGRNLAGVLHEFLTDGV</sequence>
<gene>
    <name evidence="1" type="ORF">MCHLO_08924</name>
</gene>
<organism evidence="1 2">
    <name type="scientific">Mycena chlorophos</name>
    <name type="common">Agaric fungus</name>
    <name type="synonym">Agaricus chlorophos</name>
    <dbReference type="NCBI Taxonomy" id="658473"/>
    <lineage>
        <taxon>Eukaryota</taxon>
        <taxon>Fungi</taxon>
        <taxon>Dikarya</taxon>
        <taxon>Basidiomycota</taxon>
        <taxon>Agaricomycotina</taxon>
        <taxon>Agaricomycetes</taxon>
        <taxon>Agaricomycetidae</taxon>
        <taxon>Agaricales</taxon>
        <taxon>Marasmiineae</taxon>
        <taxon>Mycenaceae</taxon>
        <taxon>Mycena</taxon>
    </lineage>
</organism>
<accession>A0ABQ0LL42</accession>
<reference evidence="1" key="1">
    <citation type="submission" date="2014-09" db="EMBL/GenBank/DDBJ databases">
        <title>Genome sequence of the luminous mushroom Mycena chlorophos for searching fungal bioluminescence genes.</title>
        <authorList>
            <person name="Tanaka Y."/>
            <person name="Kasuga D."/>
            <person name="Oba Y."/>
            <person name="Hase S."/>
            <person name="Sato K."/>
            <person name="Oba Y."/>
            <person name="Sakakibara Y."/>
        </authorList>
    </citation>
    <scope>NUCLEOTIDE SEQUENCE</scope>
</reference>